<proteinExistence type="predicted"/>
<protein>
    <submittedName>
        <fullName evidence="1">Uncharacterized protein</fullName>
    </submittedName>
</protein>
<gene>
    <name evidence="1" type="ORF">BDY19DRAFT_109087</name>
</gene>
<organism evidence="1 2">
    <name type="scientific">Irpex rosettiformis</name>
    <dbReference type="NCBI Taxonomy" id="378272"/>
    <lineage>
        <taxon>Eukaryota</taxon>
        <taxon>Fungi</taxon>
        <taxon>Dikarya</taxon>
        <taxon>Basidiomycota</taxon>
        <taxon>Agaricomycotina</taxon>
        <taxon>Agaricomycetes</taxon>
        <taxon>Polyporales</taxon>
        <taxon>Irpicaceae</taxon>
        <taxon>Irpex</taxon>
    </lineage>
</organism>
<evidence type="ECO:0000313" key="2">
    <source>
        <dbReference type="Proteomes" id="UP001055072"/>
    </source>
</evidence>
<sequence length="164" mass="19443">MVDYTFRRSPSQPSRSGHPDSREAPGSRLPIELLLQIFVHIPLLDIIRCRTVCRQFRQIIDETPEMQYHVELRVLGYENNEASIVVGASVRLAMLEARQRWWKPSRDYSWDHGHLDWIHFNFITNQYYDNLWLRYHLDTSRLDIGTLGGIGVTWQTHFEACCIW</sequence>
<keyword evidence="2" id="KW-1185">Reference proteome</keyword>
<evidence type="ECO:0000313" key="1">
    <source>
        <dbReference type="EMBL" id="KAI0089532.1"/>
    </source>
</evidence>
<reference evidence="1" key="1">
    <citation type="journal article" date="2021" name="Environ. Microbiol.">
        <title>Gene family expansions and transcriptome signatures uncover fungal adaptations to wood decay.</title>
        <authorList>
            <person name="Hage H."/>
            <person name="Miyauchi S."/>
            <person name="Viragh M."/>
            <person name="Drula E."/>
            <person name="Min B."/>
            <person name="Chaduli D."/>
            <person name="Navarro D."/>
            <person name="Favel A."/>
            <person name="Norest M."/>
            <person name="Lesage-Meessen L."/>
            <person name="Balint B."/>
            <person name="Merenyi Z."/>
            <person name="de Eugenio L."/>
            <person name="Morin E."/>
            <person name="Martinez A.T."/>
            <person name="Baldrian P."/>
            <person name="Stursova M."/>
            <person name="Martinez M.J."/>
            <person name="Novotny C."/>
            <person name="Magnuson J.K."/>
            <person name="Spatafora J.W."/>
            <person name="Maurice S."/>
            <person name="Pangilinan J."/>
            <person name="Andreopoulos W."/>
            <person name="LaButti K."/>
            <person name="Hundley H."/>
            <person name="Na H."/>
            <person name="Kuo A."/>
            <person name="Barry K."/>
            <person name="Lipzen A."/>
            <person name="Henrissat B."/>
            <person name="Riley R."/>
            <person name="Ahrendt S."/>
            <person name="Nagy L.G."/>
            <person name="Grigoriev I.V."/>
            <person name="Martin F."/>
            <person name="Rosso M.N."/>
        </authorList>
    </citation>
    <scope>NUCLEOTIDE SEQUENCE</scope>
    <source>
        <strain evidence="1">CBS 384.51</strain>
    </source>
</reference>
<dbReference type="EMBL" id="MU274910">
    <property type="protein sequence ID" value="KAI0089532.1"/>
    <property type="molecule type" value="Genomic_DNA"/>
</dbReference>
<accession>A0ACB8U5D4</accession>
<dbReference type="Proteomes" id="UP001055072">
    <property type="component" value="Unassembled WGS sequence"/>
</dbReference>
<comment type="caution">
    <text evidence="1">The sequence shown here is derived from an EMBL/GenBank/DDBJ whole genome shotgun (WGS) entry which is preliminary data.</text>
</comment>
<name>A0ACB8U5D4_9APHY</name>